<evidence type="ECO:0000313" key="1">
    <source>
        <dbReference type="EMBL" id="OMO65420.1"/>
    </source>
</evidence>
<protein>
    <submittedName>
        <fullName evidence="1">Uncharacterized protein</fullName>
    </submittedName>
</protein>
<feature type="non-terminal residue" evidence="1">
    <location>
        <position position="40"/>
    </location>
</feature>
<proteinExistence type="predicted"/>
<gene>
    <name evidence="1" type="ORF">CCACVL1_21533</name>
</gene>
<evidence type="ECO:0000313" key="2">
    <source>
        <dbReference type="Proteomes" id="UP000188268"/>
    </source>
</evidence>
<dbReference type="Gramene" id="OMO65420">
    <property type="protein sequence ID" value="OMO65420"/>
    <property type="gene ID" value="CCACVL1_21533"/>
</dbReference>
<dbReference type="Proteomes" id="UP000188268">
    <property type="component" value="Unassembled WGS sequence"/>
</dbReference>
<sequence>MAPSLSLACEGVDYLKYDKCYYNTGVSPKDRVNCTIDISQ</sequence>
<accession>A0A1R3H577</accession>
<name>A0A1R3H577_COCAP</name>
<dbReference type="AlphaFoldDB" id="A0A1R3H577"/>
<organism evidence="1 2">
    <name type="scientific">Corchorus capsularis</name>
    <name type="common">Jute</name>
    <dbReference type="NCBI Taxonomy" id="210143"/>
    <lineage>
        <taxon>Eukaryota</taxon>
        <taxon>Viridiplantae</taxon>
        <taxon>Streptophyta</taxon>
        <taxon>Embryophyta</taxon>
        <taxon>Tracheophyta</taxon>
        <taxon>Spermatophyta</taxon>
        <taxon>Magnoliopsida</taxon>
        <taxon>eudicotyledons</taxon>
        <taxon>Gunneridae</taxon>
        <taxon>Pentapetalae</taxon>
        <taxon>rosids</taxon>
        <taxon>malvids</taxon>
        <taxon>Malvales</taxon>
        <taxon>Malvaceae</taxon>
        <taxon>Grewioideae</taxon>
        <taxon>Apeibeae</taxon>
        <taxon>Corchorus</taxon>
    </lineage>
</organism>
<keyword evidence="2" id="KW-1185">Reference proteome</keyword>
<reference evidence="1 2" key="1">
    <citation type="submission" date="2013-09" db="EMBL/GenBank/DDBJ databases">
        <title>Corchorus capsularis genome sequencing.</title>
        <authorList>
            <person name="Alam M."/>
            <person name="Haque M.S."/>
            <person name="Islam M.S."/>
            <person name="Emdad E.M."/>
            <person name="Islam M.M."/>
            <person name="Ahmed B."/>
            <person name="Halim A."/>
            <person name="Hossen Q.M.M."/>
            <person name="Hossain M.Z."/>
            <person name="Ahmed R."/>
            <person name="Khan M.M."/>
            <person name="Islam R."/>
            <person name="Rashid M.M."/>
            <person name="Khan S.A."/>
            <person name="Rahman M.S."/>
            <person name="Alam M."/>
        </authorList>
    </citation>
    <scope>NUCLEOTIDE SEQUENCE [LARGE SCALE GENOMIC DNA]</scope>
    <source>
        <strain evidence="2">cv. CVL-1</strain>
        <tissue evidence="1">Whole seedling</tissue>
    </source>
</reference>
<comment type="caution">
    <text evidence="1">The sequence shown here is derived from an EMBL/GenBank/DDBJ whole genome shotgun (WGS) entry which is preliminary data.</text>
</comment>
<dbReference type="EMBL" id="AWWV01012633">
    <property type="protein sequence ID" value="OMO65420.1"/>
    <property type="molecule type" value="Genomic_DNA"/>
</dbReference>